<dbReference type="PRINTS" id="PR00455">
    <property type="entry name" value="HTHTETR"/>
</dbReference>
<evidence type="ECO:0000259" key="4">
    <source>
        <dbReference type="PROSITE" id="PS50977"/>
    </source>
</evidence>
<dbReference type="InterPro" id="IPR001647">
    <property type="entry name" value="HTH_TetR"/>
</dbReference>
<dbReference type="PANTHER" id="PTHR30055">
    <property type="entry name" value="HTH-TYPE TRANSCRIPTIONAL REGULATOR RUTR"/>
    <property type="match status" value="1"/>
</dbReference>
<evidence type="ECO:0000256" key="2">
    <source>
        <dbReference type="PROSITE-ProRule" id="PRU00335"/>
    </source>
</evidence>
<evidence type="ECO:0000256" key="3">
    <source>
        <dbReference type="SAM" id="MobiDB-lite"/>
    </source>
</evidence>
<protein>
    <submittedName>
        <fullName evidence="5">TetR/AcrR family transcriptional regulator</fullName>
    </submittedName>
</protein>
<reference evidence="5 6" key="1">
    <citation type="submission" date="2020-04" db="EMBL/GenBank/DDBJ databases">
        <authorList>
            <person name="Klaysubun C."/>
            <person name="Duangmal K."/>
            <person name="Lipun K."/>
        </authorList>
    </citation>
    <scope>NUCLEOTIDE SEQUENCE [LARGE SCALE GENOMIC DNA]</scope>
    <source>
        <strain evidence="5 6">K10HN5</strain>
    </source>
</reference>
<dbReference type="InterPro" id="IPR036271">
    <property type="entry name" value="Tet_transcr_reg_TetR-rel_C_sf"/>
</dbReference>
<organism evidence="5 6">
    <name type="scientific">Pseudonocardia acidicola</name>
    <dbReference type="NCBI Taxonomy" id="2724939"/>
    <lineage>
        <taxon>Bacteria</taxon>
        <taxon>Bacillati</taxon>
        <taxon>Actinomycetota</taxon>
        <taxon>Actinomycetes</taxon>
        <taxon>Pseudonocardiales</taxon>
        <taxon>Pseudonocardiaceae</taxon>
        <taxon>Pseudonocardia</taxon>
    </lineage>
</organism>
<comment type="caution">
    <text evidence="5">The sequence shown here is derived from an EMBL/GenBank/DDBJ whole genome shotgun (WGS) entry which is preliminary data.</text>
</comment>
<accession>A0ABX1SMT8</accession>
<gene>
    <name evidence="5" type="ORF">HF526_31840</name>
</gene>
<dbReference type="Pfam" id="PF17920">
    <property type="entry name" value="TetR_C_16"/>
    <property type="match status" value="1"/>
</dbReference>
<dbReference type="PROSITE" id="PS01081">
    <property type="entry name" value="HTH_TETR_1"/>
    <property type="match status" value="1"/>
</dbReference>
<feature type="region of interest" description="Disordered" evidence="3">
    <location>
        <begin position="1"/>
        <end position="34"/>
    </location>
</feature>
<dbReference type="InterPro" id="IPR023772">
    <property type="entry name" value="DNA-bd_HTH_TetR-type_CS"/>
</dbReference>
<dbReference type="InterPro" id="IPR041678">
    <property type="entry name" value="TetR_C_16"/>
</dbReference>
<evidence type="ECO:0000313" key="6">
    <source>
        <dbReference type="Proteomes" id="UP000820669"/>
    </source>
</evidence>
<feature type="DNA-binding region" description="H-T-H motif" evidence="2">
    <location>
        <begin position="56"/>
        <end position="75"/>
    </location>
</feature>
<name>A0ABX1SMT8_9PSEU</name>
<dbReference type="Gene3D" id="1.10.10.60">
    <property type="entry name" value="Homeodomain-like"/>
    <property type="match status" value="1"/>
</dbReference>
<dbReference type="PANTHER" id="PTHR30055:SF235">
    <property type="entry name" value="TRANSCRIPTIONAL REGULATORY PROTEIN"/>
    <property type="match status" value="1"/>
</dbReference>
<dbReference type="InterPro" id="IPR009057">
    <property type="entry name" value="Homeodomain-like_sf"/>
</dbReference>
<evidence type="ECO:0000256" key="1">
    <source>
        <dbReference type="ARBA" id="ARBA00023125"/>
    </source>
</evidence>
<evidence type="ECO:0000313" key="5">
    <source>
        <dbReference type="EMBL" id="NMI01854.1"/>
    </source>
</evidence>
<dbReference type="Gene3D" id="1.10.357.10">
    <property type="entry name" value="Tetracycline Repressor, domain 2"/>
    <property type="match status" value="1"/>
</dbReference>
<dbReference type="RefSeq" id="WP_169385366.1">
    <property type="nucleotide sequence ID" value="NZ_JAAXLA010000104.1"/>
</dbReference>
<dbReference type="InterPro" id="IPR050109">
    <property type="entry name" value="HTH-type_TetR-like_transc_reg"/>
</dbReference>
<keyword evidence="6" id="KW-1185">Reference proteome</keyword>
<dbReference type="EMBL" id="JAAXLA010000104">
    <property type="protein sequence ID" value="NMI01854.1"/>
    <property type="molecule type" value="Genomic_DNA"/>
</dbReference>
<proteinExistence type="predicted"/>
<dbReference type="SUPFAM" id="SSF46689">
    <property type="entry name" value="Homeodomain-like"/>
    <property type="match status" value="1"/>
</dbReference>
<dbReference type="Proteomes" id="UP000820669">
    <property type="component" value="Unassembled WGS sequence"/>
</dbReference>
<sequence>MAAGHHDTTAPGPPAGEGGGARAGRPARPRDSAATKRALLEAAQELFATVGYDATTVRAIADRAGVNQALLFRHFGNKEALFAEAVAGQAMELLNSGPREELLRRILDSMLSEDTSGAELFFSVLRSAGNSEAAATVRAELGAGYGRAFAAMVPTDDPADAALRADLLLAWLLGIGLLRTVLRTQPMADADSEAISRHVQRAAATLLGPASPD</sequence>
<dbReference type="SUPFAM" id="SSF48498">
    <property type="entry name" value="Tetracyclin repressor-like, C-terminal domain"/>
    <property type="match status" value="1"/>
</dbReference>
<dbReference type="PROSITE" id="PS50977">
    <property type="entry name" value="HTH_TETR_2"/>
    <property type="match status" value="1"/>
</dbReference>
<dbReference type="Pfam" id="PF00440">
    <property type="entry name" value="TetR_N"/>
    <property type="match status" value="1"/>
</dbReference>
<feature type="domain" description="HTH tetR-type" evidence="4">
    <location>
        <begin position="33"/>
        <end position="93"/>
    </location>
</feature>
<keyword evidence="1 2" id="KW-0238">DNA-binding</keyword>